<dbReference type="SUPFAM" id="SSF52266">
    <property type="entry name" value="SGNH hydrolase"/>
    <property type="match status" value="1"/>
</dbReference>
<keyword evidence="2" id="KW-1185">Reference proteome</keyword>
<protein>
    <recommendedName>
        <fullName evidence="3">SGNH hydrolase-type esterase domain-containing protein</fullName>
    </recommendedName>
</protein>
<evidence type="ECO:0000313" key="2">
    <source>
        <dbReference type="Proteomes" id="UP000316921"/>
    </source>
</evidence>
<reference evidence="1 2" key="1">
    <citation type="submission" date="2019-02" db="EMBL/GenBank/DDBJ databases">
        <title>Deep-cultivation of Planctomycetes and their phenomic and genomic characterization uncovers novel biology.</title>
        <authorList>
            <person name="Wiegand S."/>
            <person name="Jogler M."/>
            <person name="Boedeker C."/>
            <person name="Pinto D."/>
            <person name="Vollmers J."/>
            <person name="Rivas-Marin E."/>
            <person name="Kohn T."/>
            <person name="Peeters S.H."/>
            <person name="Heuer A."/>
            <person name="Rast P."/>
            <person name="Oberbeckmann S."/>
            <person name="Bunk B."/>
            <person name="Jeske O."/>
            <person name="Meyerdierks A."/>
            <person name="Storesund J.E."/>
            <person name="Kallscheuer N."/>
            <person name="Luecker S."/>
            <person name="Lage O.M."/>
            <person name="Pohl T."/>
            <person name="Merkel B.J."/>
            <person name="Hornburger P."/>
            <person name="Mueller R.-W."/>
            <person name="Bruemmer F."/>
            <person name="Labrenz M."/>
            <person name="Spormann A.M."/>
            <person name="Op den Camp H."/>
            <person name="Overmann J."/>
            <person name="Amann R."/>
            <person name="Jetten M.S.M."/>
            <person name="Mascher T."/>
            <person name="Medema M.H."/>
            <person name="Devos D.P."/>
            <person name="Kaster A.-K."/>
            <person name="Ovreas L."/>
            <person name="Rohde M."/>
            <person name="Galperin M.Y."/>
            <person name="Jogler C."/>
        </authorList>
    </citation>
    <scope>NUCLEOTIDE SEQUENCE [LARGE SCALE GENOMIC DNA]</scope>
    <source>
        <strain evidence="1 2">Pla133</strain>
    </source>
</reference>
<dbReference type="InterPro" id="IPR036514">
    <property type="entry name" value="SGNH_hydro_sf"/>
</dbReference>
<dbReference type="Proteomes" id="UP000316921">
    <property type="component" value="Chromosome"/>
</dbReference>
<dbReference type="Gene3D" id="3.40.50.1110">
    <property type="entry name" value="SGNH hydrolase"/>
    <property type="match status" value="1"/>
</dbReference>
<name>A0A518BRW1_9BACT</name>
<gene>
    <name evidence="1" type="ORF">Pla133_48330</name>
</gene>
<dbReference type="KEGG" id="pbap:Pla133_48330"/>
<dbReference type="GO" id="GO:0016788">
    <property type="term" value="F:hydrolase activity, acting on ester bonds"/>
    <property type="evidence" value="ECO:0007669"/>
    <property type="project" value="UniProtKB-ARBA"/>
</dbReference>
<evidence type="ECO:0008006" key="3">
    <source>
        <dbReference type="Google" id="ProtNLM"/>
    </source>
</evidence>
<accession>A0A518BRW1</accession>
<sequence length="355" mass="38823">MKLAQYAVIFWTLGLLAAAELALEYRAHARGWETLLFGGPTYSELPVDSPFGPTPDYPFRSRIVPREKPPGVLRIWVASASYGEHIFLPADQIFPVVLEDELRERGFEVQVLNASRASLTARAAVRDLELVAPAWQPDVALMYHLSNDLDGLTARMLAVRADEDAEVVIASERAETLAPTAEAAHHEGQAPWPTRQARRTTLYEQAKNQIGARLTPARMLRDQVPDEVADVFEARAADFIDAARALGAVPVLVTFATSHPPGDPDLFPAGYRRNLYRHNGVLSVAGWRAGAADWNRRLARLGASSGTTVVDLAAAVAGHSEFFIDFVHFTPAGHAQVARTLADALAPVLEELRAR</sequence>
<dbReference type="AlphaFoldDB" id="A0A518BRW1"/>
<evidence type="ECO:0000313" key="1">
    <source>
        <dbReference type="EMBL" id="QDU69712.1"/>
    </source>
</evidence>
<organism evidence="1 2">
    <name type="scientific">Engelhardtia mirabilis</name>
    <dbReference type="NCBI Taxonomy" id="2528011"/>
    <lineage>
        <taxon>Bacteria</taxon>
        <taxon>Pseudomonadati</taxon>
        <taxon>Planctomycetota</taxon>
        <taxon>Planctomycetia</taxon>
        <taxon>Planctomycetia incertae sedis</taxon>
        <taxon>Engelhardtia</taxon>
    </lineage>
</organism>
<dbReference type="EMBL" id="CP036287">
    <property type="protein sequence ID" value="QDU69712.1"/>
    <property type="molecule type" value="Genomic_DNA"/>
</dbReference>
<proteinExistence type="predicted"/>
<dbReference type="RefSeq" id="WP_145069865.1">
    <property type="nucleotide sequence ID" value="NZ_CP036287.1"/>
</dbReference>